<accession>A0A2P1QVS3</accession>
<reference evidence="1 2" key="1">
    <citation type="journal article" date="2015" name="Genome Announc.">
        <title>Draft Genome Sequences of Leptospira santarosai Strains U160, U164, and U233, Isolated from Asymptomatic Cattle.</title>
        <authorList>
            <person name="Kremer F.S."/>
            <person name="Eslabao M.R."/>
            <person name="Provisor M."/>
            <person name="Woloski R.D."/>
            <person name="Ramires O.V."/>
            <person name="Moreno L.Z."/>
            <person name="Moreno A.M."/>
            <person name="Hamond C."/>
            <person name="Lilenbaum W."/>
            <person name="Dellagostin O.A."/>
        </authorList>
    </citation>
    <scope>NUCLEOTIDE SEQUENCE [LARGE SCALE GENOMIC DNA]</scope>
    <source>
        <strain evidence="1 2">U160</strain>
    </source>
</reference>
<sequence>MSPFYGRIYKNLFQNRERPDLSDKVEGSSTPSFSKDHSASFGTHCKCFLFITLSLFFSNCFDYEETLTINHDFSGTLEVSYVVPTRRNSDESLIKFLPTLKDEILGRLNKGFFSKNISLKDYTYQKIVTPETDPSLFREKAKVYYKVEFQELSQIEGVMLGKVQVRKKGNTIYVKREIPTISRAPETLKKDGEKKIYSETLRLLRTSSILFKVNFPIASVCRSNRGDVNLGRLSYRLPLTETIEKTGNNSWDYRITVIY</sequence>
<protein>
    <recommendedName>
        <fullName evidence="3">Lipoprotein</fullName>
    </recommendedName>
</protein>
<evidence type="ECO:0000313" key="2">
    <source>
        <dbReference type="Proteomes" id="UP000033961"/>
    </source>
</evidence>
<organism evidence="1 2">
    <name type="scientific">Leptospira santarosai</name>
    <dbReference type="NCBI Taxonomy" id="28183"/>
    <lineage>
        <taxon>Bacteria</taxon>
        <taxon>Pseudomonadati</taxon>
        <taxon>Spirochaetota</taxon>
        <taxon>Spirochaetia</taxon>
        <taxon>Leptospirales</taxon>
        <taxon>Leptospiraceae</taxon>
        <taxon>Leptospira</taxon>
    </lineage>
</organism>
<dbReference type="NCBIfam" id="NF047799">
    <property type="entry name" value="LIC11874_lipo"/>
    <property type="match status" value="1"/>
</dbReference>
<name>A0A2P1QVS3_9LEPT</name>
<evidence type="ECO:0008006" key="3">
    <source>
        <dbReference type="Google" id="ProtNLM"/>
    </source>
</evidence>
<dbReference type="EMBL" id="CP027843">
    <property type="protein sequence ID" value="AVQ12827.1"/>
    <property type="molecule type" value="Genomic_DNA"/>
</dbReference>
<proteinExistence type="predicted"/>
<dbReference type="Proteomes" id="UP000033961">
    <property type="component" value="Chromosome I"/>
</dbReference>
<evidence type="ECO:0000313" key="1">
    <source>
        <dbReference type="EMBL" id="AVQ12827.1"/>
    </source>
</evidence>
<gene>
    <name evidence="1" type="ORF">XB16_2514</name>
</gene>
<dbReference type="InterPro" id="IPR058176">
    <property type="entry name" value="LIC11874-like"/>
</dbReference>
<dbReference type="AlphaFoldDB" id="A0A2P1QVS3"/>